<dbReference type="EMBL" id="CP002632">
    <property type="protein sequence ID" value="AEB15454.1"/>
    <property type="molecule type" value="Genomic_DNA"/>
</dbReference>
<accession>F2NYF5</accession>
<feature type="compositionally biased region" description="Polar residues" evidence="1">
    <location>
        <begin position="368"/>
        <end position="383"/>
    </location>
</feature>
<feature type="region of interest" description="Disordered" evidence="1">
    <location>
        <begin position="362"/>
        <end position="413"/>
    </location>
</feature>
<dbReference type="SUPFAM" id="SSF69279">
    <property type="entry name" value="Phage tail proteins"/>
    <property type="match status" value="1"/>
</dbReference>
<dbReference type="Gene3D" id="4.10.220.110">
    <property type="match status" value="1"/>
</dbReference>
<dbReference type="RefSeq" id="WP_013702704.1">
    <property type="nucleotide sequence ID" value="NC_015386.1"/>
</dbReference>
<dbReference type="Proteomes" id="UP000006852">
    <property type="component" value="Plasmid pTRESU01"/>
</dbReference>
<dbReference type="eggNOG" id="COG3500">
    <property type="taxonomic scope" value="Bacteria"/>
</dbReference>
<dbReference type="Gene3D" id="2.30.110.50">
    <property type="match status" value="1"/>
</dbReference>
<dbReference type="AlphaFoldDB" id="F2NYF5"/>
<protein>
    <recommendedName>
        <fullName evidence="4">Phage late control D family protein</fullName>
    </recommendedName>
</protein>
<proteinExistence type="predicted"/>
<evidence type="ECO:0008006" key="4">
    <source>
        <dbReference type="Google" id="ProtNLM"/>
    </source>
</evidence>
<evidence type="ECO:0000313" key="3">
    <source>
        <dbReference type="Proteomes" id="UP000006852"/>
    </source>
</evidence>
<keyword evidence="2" id="KW-0614">Plasmid</keyword>
<dbReference type="Gene3D" id="3.55.50.10">
    <property type="entry name" value="Baseplate protein-like domains"/>
    <property type="match status" value="1"/>
</dbReference>
<evidence type="ECO:0000256" key="1">
    <source>
        <dbReference type="SAM" id="MobiDB-lite"/>
    </source>
</evidence>
<dbReference type="KEGG" id="tsu:Tresu_2592"/>
<keyword evidence="3" id="KW-1185">Reference proteome</keyword>
<sequence>MSSENKTLTPIWIVYADGARLPWKYEGALKKIRVSDRLSSIGTASLVFGMSALDFDNDDVFSEGSEVSVHLGYKDDVEEVFSGEVTGFVPRFGEYGAPQMEVQIETKLHRLDKGIRAKAFESKTTAQIIKEIITNHNLKAEVEEFGPKHNYTEQRNITDYDYITQLACKYGKAVWCQGSTVYVKTEITPSDDDVILEWGKSIISARAKTSMTKQLSAATCTGWSIMDCRGFAATATMKDIPLKIGGEYSWEDNSKGYDPKKIEQITTEEIIDEEDAAAVAKAYIQNRSFKFQSCDIKTQGNYRIKPGNRLTVKYIAKQSDGEYLIESVEHTLDMQGGFITRCHLKRNFCGVSNNRSISAIDRERIDSHGSNAQEETAASTSAGGNHEETQNDTEESNAEEKNPSITNPHWEDENGKTLTKALVGDEVFLCADVTDIADGATAKINIVEKDDDGNDDFVAELSTSVQEGKIRRKWKVIYTEDTDDTESQKEMEEKGYTLPEYAFTVECDGIVSEESGKLDVMGWIRTRILDKKNKRPVKNMPYKIYYDDGTKETGTTDGEGYLIKYNLRKKYKYIELEF</sequence>
<dbReference type="HOGENOM" id="CLU_471666_0_0_12"/>
<dbReference type="Pfam" id="PF05954">
    <property type="entry name" value="Phage_GPD"/>
    <property type="match status" value="1"/>
</dbReference>
<dbReference type="GeneID" id="302999697"/>
<evidence type="ECO:0000313" key="2">
    <source>
        <dbReference type="EMBL" id="AEB15454.1"/>
    </source>
</evidence>
<dbReference type="OrthoDB" id="369315at2"/>
<organism evidence="2 3">
    <name type="scientific">Treponema succinifaciens (strain ATCC 33096 / DSM 2489 / 6091)</name>
    <dbReference type="NCBI Taxonomy" id="869209"/>
    <lineage>
        <taxon>Bacteria</taxon>
        <taxon>Pseudomonadati</taxon>
        <taxon>Spirochaetota</taxon>
        <taxon>Spirochaetia</taxon>
        <taxon>Spirochaetales</taxon>
        <taxon>Treponemataceae</taxon>
        <taxon>Treponema</taxon>
    </lineage>
</organism>
<name>F2NYF5_TRES6</name>
<gene>
    <name evidence="2" type="ordered locus">Tresu_2592</name>
</gene>
<geneLocation type="plasmid" evidence="2 3">
    <name>pTRESU01</name>
</geneLocation>
<reference evidence="3" key="1">
    <citation type="submission" date="2011-04" db="EMBL/GenBank/DDBJ databases">
        <title>The complete genome of plasmid of Treponema succinifaciens DSM 2489.</title>
        <authorList>
            <person name="Lucas S."/>
            <person name="Copeland A."/>
            <person name="Lapidus A."/>
            <person name="Bruce D."/>
            <person name="Goodwin L."/>
            <person name="Pitluck S."/>
            <person name="Peters L."/>
            <person name="Kyrpides N."/>
            <person name="Mavromatis K."/>
            <person name="Ivanova N."/>
            <person name="Ovchinnikova G."/>
            <person name="Teshima H."/>
            <person name="Detter J.C."/>
            <person name="Tapia R."/>
            <person name="Han C."/>
            <person name="Land M."/>
            <person name="Hauser L."/>
            <person name="Markowitz V."/>
            <person name="Cheng J.-F."/>
            <person name="Hugenholtz P."/>
            <person name="Woyke T."/>
            <person name="Wu D."/>
            <person name="Gronow S."/>
            <person name="Wellnitz S."/>
            <person name="Brambilla E."/>
            <person name="Klenk H.-P."/>
            <person name="Eisen J.A."/>
        </authorList>
    </citation>
    <scope>NUCLEOTIDE SEQUENCE [LARGE SCALE GENOMIC DNA]</scope>
    <source>
        <strain evidence="3">ATCC 33096 / DSM 2489 / 6091</strain>
        <plasmid evidence="3">Plasmid pTRESU01</plasmid>
    </source>
</reference>